<evidence type="ECO:0000313" key="3">
    <source>
        <dbReference type="Proteomes" id="UP000248291"/>
    </source>
</evidence>
<proteinExistence type="predicted"/>
<protein>
    <submittedName>
        <fullName evidence="2">Arginine/lysine/ornithine decarboxylase</fullName>
    </submittedName>
</protein>
<evidence type="ECO:0000256" key="1">
    <source>
        <dbReference type="SAM" id="MobiDB-lite"/>
    </source>
</evidence>
<feature type="region of interest" description="Disordered" evidence="1">
    <location>
        <begin position="1"/>
        <end position="23"/>
    </location>
</feature>
<dbReference type="RefSeq" id="WP_017684569.1">
    <property type="nucleotide sequence ID" value="NZ_BGKA01000217.1"/>
</dbReference>
<evidence type="ECO:0000313" key="2">
    <source>
        <dbReference type="EMBL" id="GBH19564.1"/>
    </source>
</evidence>
<name>A0AAN4Q9W0_PSESF</name>
<feature type="compositionally biased region" description="Polar residues" evidence="1">
    <location>
        <begin position="1"/>
        <end position="16"/>
    </location>
</feature>
<organism evidence="2 3">
    <name type="scientific">Pseudomonas syringae pv. actinidiae</name>
    <dbReference type="NCBI Taxonomy" id="103796"/>
    <lineage>
        <taxon>Bacteria</taxon>
        <taxon>Pseudomonadati</taxon>
        <taxon>Pseudomonadota</taxon>
        <taxon>Gammaproteobacteria</taxon>
        <taxon>Pseudomonadales</taxon>
        <taxon>Pseudomonadaceae</taxon>
        <taxon>Pseudomonas</taxon>
        <taxon>Pseudomonas syringae</taxon>
    </lineage>
</organism>
<gene>
    <name evidence="2" type="ORF">KPSA3_05575</name>
</gene>
<dbReference type="Proteomes" id="UP000248291">
    <property type="component" value="Unassembled WGS sequence"/>
</dbReference>
<comment type="caution">
    <text evidence="2">The sequence shown here is derived from an EMBL/GenBank/DDBJ whole genome shotgun (WGS) entry which is preliminary data.</text>
</comment>
<reference evidence="2 3" key="1">
    <citation type="submission" date="2018-04" db="EMBL/GenBank/DDBJ databases">
        <title>Draft genome sequence of Pseudomonas syringae pv. actinidiae biovar 3 strains isolated from kiwifruit in Kagawa prefecture.</title>
        <authorList>
            <person name="Tabuchi M."/>
            <person name="Saito M."/>
            <person name="Fujiwara S."/>
            <person name="Sasa N."/>
            <person name="Akimitsu K."/>
            <person name="Gomi K."/>
            <person name="Konishi-Sugita S."/>
            <person name="Hamano K."/>
            <person name="Kataoka I."/>
        </authorList>
    </citation>
    <scope>NUCLEOTIDE SEQUENCE [LARGE SCALE GENOMIC DNA]</scope>
    <source>
        <strain evidence="2 3">MAFF212211</strain>
    </source>
</reference>
<accession>A0AAN4Q9W0</accession>
<dbReference type="EMBL" id="BGKA01000217">
    <property type="protein sequence ID" value="GBH19564.1"/>
    <property type="molecule type" value="Genomic_DNA"/>
</dbReference>
<sequence length="244" mass="28140">MYINPLASTSQNQQRTLSGSNSLGASAAPQIKVLLAQDETRDPNAEFYTSEETPWFAGYKKSEAGRAILEKMSEKEAKDIRGEYLGDYIKDFDQTICRMYDNFHDFKQQLFYLNTDLSKKHFGFTLGFNQDIQVTDPDEVLTPAEFAYLTEKLNERQQLKEDLRAHAKIVMTLLDHYTEKFDNRHTLNLESYSKVIDYGQIFSRNHIGNFMDTIIYQIERNAPKREEAPGVRIVVASPVFPKKA</sequence>
<dbReference type="AlphaFoldDB" id="A0AAN4Q9W0"/>